<evidence type="ECO:0000313" key="1">
    <source>
        <dbReference type="EMBL" id="AMX18475.1"/>
    </source>
</evidence>
<organism evidence="1 2">
    <name type="scientific">Acinetobacter pittii</name>
    <name type="common">Acinetobacter genomosp. 3</name>
    <dbReference type="NCBI Taxonomy" id="48296"/>
    <lineage>
        <taxon>Bacteria</taxon>
        <taxon>Pseudomonadati</taxon>
        <taxon>Pseudomonadota</taxon>
        <taxon>Gammaproteobacteria</taxon>
        <taxon>Moraxellales</taxon>
        <taxon>Moraxellaceae</taxon>
        <taxon>Acinetobacter</taxon>
        <taxon>Acinetobacter calcoaceticus/baumannii complex</taxon>
    </lineage>
</organism>
<evidence type="ECO:0008006" key="3">
    <source>
        <dbReference type="Google" id="ProtNLM"/>
    </source>
</evidence>
<dbReference type="Proteomes" id="UP000076152">
    <property type="component" value="Chromosome"/>
</dbReference>
<sequence length="805" mass="95105">MEINKKNYVLLSKDFFKLLKIFYEDRGVEQKKCENFLYNDTIELFSNLEELIHVLDTEGANILSQFEHSGRSNVVIERALWALDKLGTFPDLEKFNKHTKLYNVFFNHFLWGMRTNNNADERTIRSENKLDKNQLQTKISGPERRQQSITLLKRYAVYLRNNKIRGRSHEPKLLDRLNEIEQIWKSDIQELTNYLGLLYAFGMRIRINHKFETSDPQFKKLFLNRYRHLECFQNIPEIVYTICKPMVGVGNSLEYFVIVLINYNDKATFEEFVIQSDLEKLLKKYLEPLYPDTAIQVSNFNSGLIRTFPEKYRGKRWLSNFSASENSNVWNGLLGFMLELEKYQRISDKFLGMIGDRSYLTQNGYTSHIHFTKSIKTEPLKKYYLLKLSAIERNKLIWKTEHLSVNAQDYFANLSILNKEYLTQTRKSYFAELVDQIESFMLGIKEAPVSAFGNYDRQIRGRYHQSLEDSTTRPLLQFIQLLLKHEKILEFKRLSSPLLSSRLLNYFLYVYDRKQLSLERVLSLDITKTANRKVINDLIHDFIYPYDVFLKKLLQVDSKRGQSTEIEQLIRIPLHKTRLLKVKNYLNQAMKGDVVVVRCQFGCETKGVHLKQKAMSSLFYQMIHAGKRRKPLSAITAYLGFWEWSTKNDVVDKLTANVYFIFKSSILNDFPDIYWEMEVAWKNTLNKHAQIYESESNIRFNYQAEFAKKVLINSIDDFATEQVIIENINRKLKKQFIDYISSLVVYRDLLDDDFYATTPKWLIRGTEPRKAKAKKMNKMKVIKKVGKSKENQTVNFYEIASDNLT</sequence>
<name>A0AB33B8D8_ACIPI</name>
<accession>A0AB33B8D8</accession>
<gene>
    <name evidence="1" type="ORF">IEC338SC_1333</name>
</gene>
<reference evidence="1 2" key="1">
    <citation type="submission" date="2016-04" db="EMBL/GenBank/DDBJ databases">
        <title>Complete genome sequencing of OXA-72 bearing Acinetobacter pittii strain IEC338SC.</title>
        <authorList>
            <person name="Brasiliense D.M."/>
            <person name="Lima K.V."/>
            <person name="Souza C.O."/>
            <person name="Dutra L.G."/>
            <person name="Mamizuka E.M."/>
            <person name="Perez-Chaparro P.J."/>
            <person name="McCulloch J.A."/>
        </authorList>
    </citation>
    <scope>NUCLEOTIDE SEQUENCE [LARGE SCALE GENOMIC DNA]</scope>
    <source>
        <strain evidence="1 2">IEC338SC</strain>
    </source>
</reference>
<evidence type="ECO:0000313" key="2">
    <source>
        <dbReference type="Proteomes" id="UP000076152"/>
    </source>
</evidence>
<dbReference type="EMBL" id="CP015145">
    <property type="protein sequence ID" value="AMX18475.1"/>
    <property type="molecule type" value="Genomic_DNA"/>
</dbReference>
<dbReference type="RefSeq" id="WP_063098257.1">
    <property type="nucleotide sequence ID" value="NZ_CP015145.1"/>
</dbReference>
<dbReference type="AlphaFoldDB" id="A0AB33B8D8"/>
<proteinExistence type="predicted"/>
<protein>
    <recommendedName>
        <fullName evidence="3">Site-specific integrase</fullName>
    </recommendedName>
</protein>